<reference evidence="4 5" key="1">
    <citation type="submission" date="2020-06" db="EMBL/GenBank/DDBJ databases">
        <authorList>
            <person name="Li R."/>
            <person name="Bekaert M."/>
        </authorList>
    </citation>
    <scope>NUCLEOTIDE SEQUENCE [LARGE SCALE GENOMIC DNA]</scope>
    <source>
        <strain evidence="5">wild</strain>
    </source>
</reference>
<proteinExistence type="predicted"/>
<evidence type="ECO:0000259" key="3">
    <source>
        <dbReference type="PROSITE" id="PS50158"/>
    </source>
</evidence>
<name>A0A6J8DVE2_MYTCO</name>
<dbReference type="PROSITE" id="PS50158">
    <property type="entry name" value="ZF_CCHC"/>
    <property type="match status" value="1"/>
</dbReference>
<feature type="compositionally biased region" description="Basic and acidic residues" evidence="2">
    <location>
        <begin position="305"/>
        <end position="335"/>
    </location>
</feature>
<dbReference type="AlphaFoldDB" id="A0A6J8DVE2"/>
<protein>
    <recommendedName>
        <fullName evidence="3">CCHC-type domain-containing protein</fullName>
    </recommendedName>
</protein>
<dbReference type="GO" id="GO:0008270">
    <property type="term" value="F:zinc ion binding"/>
    <property type="evidence" value="ECO:0007669"/>
    <property type="project" value="UniProtKB-KW"/>
</dbReference>
<keyword evidence="1" id="KW-0479">Metal-binding</keyword>
<feature type="region of interest" description="Disordered" evidence="2">
    <location>
        <begin position="305"/>
        <end position="379"/>
    </location>
</feature>
<keyword evidence="1" id="KW-0862">Zinc</keyword>
<dbReference type="Proteomes" id="UP000507470">
    <property type="component" value="Unassembled WGS sequence"/>
</dbReference>
<evidence type="ECO:0000313" key="4">
    <source>
        <dbReference type="EMBL" id="CAC5411274.1"/>
    </source>
</evidence>
<feature type="compositionally biased region" description="Basic and acidic residues" evidence="2">
    <location>
        <begin position="360"/>
        <end position="369"/>
    </location>
</feature>
<dbReference type="InterPro" id="IPR001878">
    <property type="entry name" value="Znf_CCHC"/>
</dbReference>
<gene>
    <name evidence="4" type="ORF">MCOR_44388</name>
</gene>
<dbReference type="Pfam" id="PF00098">
    <property type="entry name" value="zf-CCHC"/>
    <property type="match status" value="1"/>
</dbReference>
<dbReference type="GO" id="GO:0003676">
    <property type="term" value="F:nucleic acid binding"/>
    <property type="evidence" value="ECO:0007669"/>
    <property type="project" value="InterPro"/>
</dbReference>
<feature type="domain" description="CCHC-type" evidence="3">
    <location>
        <begin position="195"/>
        <end position="211"/>
    </location>
</feature>
<dbReference type="EMBL" id="CACVKT020007840">
    <property type="protein sequence ID" value="CAC5411274.1"/>
    <property type="molecule type" value="Genomic_DNA"/>
</dbReference>
<dbReference type="SUPFAM" id="SSF57756">
    <property type="entry name" value="Retrovirus zinc finger-like domains"/>
    <property type="match status" value="1"/>
</dbReference>
<keyword evidence="1" id="KW-0863">Zinc-finger</keyword>
<dbReference type="SMART" id="SM00343">
    <property type="entry name" value="ZnF_C2HC"/>
    <property type="match status" value="1"/>
</dbReference>
<feature type="compositionally biased region" description="Polar residues" evidence="2">
    <location>
        <begin position="370"/>
        <end position="379"/>
    </location>
</feature>
<accession>A0A6J8DVE2</accession>
<evidence type="ECO:0000313" key="5">
    <source>
        <dbReference type="Proteomes" id="UP000507470"/>
    </source>
</evidence>
<feature type="compositionally biased region" description="Acidic residues" evidence="2">
    <location>
        <begin position="350"/>
        <end position="359"/>
    </location>
</feature>
<feature type="compositionally biased region" description="Low complexity" evidence="2">
    <location>
        <begin position="228"/>
        <end position="248"/>
    </location>
</feature>
<keyword evidence="5" id="KW-1185">Reference proteome</keyword>
<organism evidence="4 5">
    <name type="scientific">Mytilus coruscus</name>
    <name type="common">Sea mussel</name>
    <dbReference type="NCBI Taxonomy" id="42192"/>
    <lineage>
        <taxon>Eukaryota</taxon>
        <taxon>Metazoa</taxon>
        <taxon>Spiralia</taxon>
        <taxon>Lophotrochozoa</taxon>
        <taxon>Mollusca</taxon>
        <taxon>Bivalvia</taxon>
        <taxon>Autobranchia</taxon>
        <taxon>Pteriomorphia</taxon>
        <taxon>Mytilida</taxon>
        <taxon>Mytiloidea</taxon>
        <taxon>Mytilidae</taxon>
        <taxon>Mytilinae</taxon>
        <taxon>Mytilus</taxon>
    </lineage>
</organism>
<feature type="region of interest" description="Disordered" evidence="2">
    <location>
        <begin position="212"/>
        <end position="255"/>
    </location>
</feature>
<dbReference type="InterPro" id="IPR036875">
    <property type="entry name" value="Znf_CCHC_sf"/>
</dbReference>
<dbReference type="OrthoDB" id="6190488at2759"/>
<evidence type="ECO:0000256" key="1">
    <source>
        <dbReference type="PROSITE-ProRule" id="PRU00047"/>
    </source>
</evidence>
<evidence type="ECO:0000256" key="2">
    <source>
        <dbReference type="SAM" id="MobiDB-lite"/>
    </source>
</evidence>
<dbReference type="Gene3D" id="4.10.60.10">
    <property type="entry name" value="Zinc finger, CCHC-type"/>
    <property type="match status" value="1"/>
</dbReference>
<sequence length="379" mass="42907">MNLIYSRAASDGEEGIKIGKMIPRPCTLTIQSEYESPKITSAEMLHFINSEISLDVSALIGYFQSTGPNKYSASFRDENSKEIFQGIFRDHFEVQGIEFNMIQAEPRKWENKKRTIDITLFGIPYELKPEYIRNKMQKYVDISEIRYNTFKDFPDISSGMVTVVANSIKEDIPKTIYIKGQQISIKYEGQPHGKKCFNCGVYGHISTDCPEPPRKAWSSARTHPARASSSESLSTQDSQESQDSQETTIINSGEIEVETYQKNETMEMAHTSGMDATSIEVEQDELDESKSSNDSNDHEVFITKTLEVKFDKPQPETDKMKEKQQGKKTTNKKDYNNLMEDLSEILGDISESEPENTENEEQKVAKKESNANSGASVAQ</sequence>